<dbReference type="AlphaFoldDB" id="A0A9P9DI08"/>
<keyword evidence="2" id="KW-0812">Transmembrane</keyword>
<reference evidence="3" key="1">
    <citation type="journal article" date="2021" name="Nat. Commun.">
        <title>Genetic determinants of endophytism in the Arabidopsis root mycobiome.</title>
        <authorList>
            <person name="Mesny F."/>
            <person name="Miyauchi S."/>
            <person name="Thiergart T."/>
            <person name="Pickel B."/>
            <person name="Atanasova L."/>
            <person name="Karlsson M."/>
            <person name="Huettel B."/>
            <person name="Barry K.W."/>
            <person name="Haridas S."/>
            <person name="Chen C."/>
            <person name="Bauer D."/>
            <person name="Andreopoulos W."/>
            <person name="Pangilinan J."/>
            <person name="LaButti K."/>
            <person name="Riley R."/>
            <person name="Lipzen A."/>
            <person name="Clum A."/>
            <person name="Drula E."/>
            <person name="Henrissat B."/>
            <person name="Kohler A."/>
            <person name="Grigoriev I.V."/>
            <person name="Martin F.M."/>
            <person name="Hacquard S."/>
        </authorList>
    </citation>
    <scope>NUCLEOTIDE SEQUENCE</scope>
    <source>
        <strain evidence="3">MPI-CAGE-CH-0243</strain>
    </source>
</reference>
<comment type="caution">
    <text evidence="3">The sequence shown here is derived from an EMBL/GenBank/DDBJ whole genome shotgun (WGS) entry which is preliminary data.</text>
</comment>
<evidence type="ECO:0000256" key="2">
    <source>
        <dbReference type="SAM" id="Phobius"/>
    </source>
</evidence>
<accession>A0A9P9DI08</accession>
<protein>
    <submittedName>
        <fullName evidence="3">Uncharacterized protein</fullName>
    </submittedName>
</protein>
<name>A0A9P9DI08_9PLEO</name>
<gene>
    <name evidence="3" type="ORF">B0J11DRAFT_508371</name>
</gene>
<dbReference type="OrthoDB" id="3434684at2759"/>
<dbReference type="Proteomes" id="UP000700596">
    <property type="component" value="Unassembled WGS sequence"/>
</dbReference>
<feature type="compositionally biased region" description="Polar residues" evidence="1">
    <location>
        <begin position="11"/>
        <end position="27"/>
    </location>
</feature>
<keyword evidence="4" id="KW-1185">Reference proteome</keyword>
<evidence type="ECO:0000256" key="1">
    <source>
        <dbReference type="SAM" id="MobiDB-lite"/>
    </source>
</evidence>
<sequence length="220" mass="23922">MCLPENPESILDSSNKARAQEQESSGVKVQAKGQGSRPELPLLVVSRKQCSPLSHHLQDFSTTHERKSREAENPLVPFGLKEAFASGGTALAVLHSKYPKQGVGLGPEKLAIEVESIDIDWLSSRSDVEVALALLVIIVDDVVIGGLGLILGIIVQLFRIAVQERVLLVLYPNAVVAVLSCILLLCKEVGYSIVSQLVAQFWGIKKECTTRQNYNPAGWI</sequence>
<feature type="region of interest" description="Disordered" evidence="1">
    <location>
        <begin position="1"/>
        <end position="39"/>
    </location>
</feature>
<feature type="transmembrane region" description="Helical" evidence="2">
    <location>
        <begin position="130"/>
        <end position="154"/>
    </location>
</feature>
<evidence type="ECO:0000313" key="3">
    <source>
        <dbReference type="EMBL" id="KAH7119559.1"/>
    </source>
</evidence>
<keyword evidence="2" id="KW-1133">Transmembrane helix</keyword>
<organism evidence="3 4">
    <name type="scientific">Dendryphion nanum</name>
    <dbReference type="NCBI Taxonomy" id="256645"/>
    <lineage>
        <taxon>Eukaryota</taxon>
        <taxon>Fungi</taxon>
        <taxon>Dikarya</taxon>
        <taxon>Ascomycota</taxon>
        <taxon>Pezizomycotina</taxon>
        <taxon>Dothideomycetes</taxon>
        <taxon>Pleosporomycetidae</taxon>
        <taxon>Pleosporales</taxon>
        <taxon>Torulaceae</taxon>
        <taxon>Dendryphion</taxon>
    </lineage>
</organism>
<evidence type="ECO:0000313" key="4">
    <source>
        <dbReference type="Proteomes" id="UP000700596"/>
    </source>
</evidence>
<proteinExistence type="predicted"/>
<keyword evidence="2" id="KW-0472">Membrane</keyword>
<dbReference type="EMBL" id="JAGMWT010000011">
    <property type="protein sequence ID" value="KAH7119559.1"/>
    <property type="molecule type" value="Genomic_DNA"/>
</dbReference>
<feature type="transmembrane region" description="Helical" evidence="2">
    <location>
        <begin position="166"/>
        <end position="185"/>
    </location>
</feature>